<dbReference type="SUPFAM" id="SSF47459">
    <property type="entry name" value="HLH, helix-loop-helix DNA-binding domain"/>
    <property type="match status" value="1"/>
</dbReference>
<evidence type="ECO:0000256" key="4">
    <source>
        <dbReference type="ARBA" id="ARBA00023163"/>
    </source>
</evidence>
<dbReference type="Proteomes" id="UP000287033">
    <property type="component" value="Unassembled WGS sequence"/>
</dbReference>
<evidence type="ECO:0000256" key="3">
    <source>
        <dbReference type="ARBA" id="ARBA00023125"/>
    </source>
</evidence>
<evidence type="ECO:0000256" key="2">
    <source>
        <dbReference type="ARBA" id="ARBA00023015"/>
    </source>
</evidence>
<comment type="caution">
    <text evidence="8">The sequence shown here is derived from an EMBL/GenBank/DDBJ whole genome shotgun (WGS) entry which is preliminary data.</text>
</comment>
<keyword evidence="2" id="KW-0805">Transcription regulation</keyword>
<dbReference type="GO" id="GO:0046983">
    <property type="term" value="F:protein dimerization activity"/>
    <property type="evidence" value="ECO:0007669"/>
    <property type="project" value="InterPro"/>
</dbReference>
<feature type="region of interest" description="Disordered" evidence="6">
    <location>
        <begin position="85"/>
        <end position="142"/>
    </location>
</feature>
<evidence type="ECO:0000256" key="6">
    <source>
        <dbReference type="SAM" id="MobiDB-lite"/>
    </source>
</evidence>
<proteinExistence type="predicted"/>
<gene>
    <name evidence="8" type="ORF">chiPu_0020475</name>
</gene>
<evidence type="ECO:0000256" key="1">
    <source>
        <dbReference type="ARBA" id="ARBA00022473"/>
    </source>
</evidence>
<dbReference type="OrthoDB" id="9946827at2759"/>
<dbReference type="EMBL" id="BEZZ01002632">
    <property type="protein sequence ID" value="GCC17085.1"/>
    <property type="molecule type" value="Genomic_DNA"/>
</dbReference>
<feature type="domain" description="BHLH" evidence="7">
    <location>
        <begin position="132"/>
        <end position="186"/>
    </location>
</feature>
<dbReference type="GO" id="GO:0000981">
    <property type="term" value="F:DNA-binding transcription factor activity, RNA polymerase II-specific"/>
    <property type="evidence" value="ECO:0007669"/>
    <property type="project" value="TreeGrafter"/>
</dbReference>
<dbReference type="InterPro" id="IPR011598">
    <property type="entry name" value="bHLH_dom"/>
</dbReference>
<dbReference type="Pfam" id="PF00010">
    <property type="entry name" value="HLH"/>
    <property type="match status" value="1"/>
</dbReference>
<feature type="compositionally biased region" description="Basic residues" evidence="6">
    <location>
        <begin position="121"/>
        <end position="131"/>
    </location>
</feature>
<dbReference type="Gene3D" id="4.10.280.10">
    <property type="entry name" value="Helix-loop-helix DNA-binding domain"/>
    <property type="match status" value="1"/>
</dbReference>
<protein>
    <recommendedName>
        <fullName evidence="7">BHLH domain-containing protein</fullName>
    </recommendedName>
</protein>
<evidence type="ECO:0000313" key="8">
    <source>
        <dbReference type="EMBL" id="GCC17085.1"/>
    </source>
</evidence>
<name>A0A401RG27_CHIPU</name>
<dbReference type="SMART" id="SM00353">
    <property type="entry name" value="HLH"/>
    <property type="match status" value="1"/>
</dbReference>
<dbReference type="GO" id="GO:0032525">
    <property type="term" value="P:somite rostral/caudal axis specification"/>
    <property type="evidence" value="ECO:0007669"/>
    <property type="project" value="TreeGrafter"/>
</dbReference>
<dbReference type="PANTHER" id="PTHR20937">
    <property type="entry name" value="IP14615P"/>
    <property type="match status" value="1"/>
</dbReference>
<dbReference type="CDD" id="cd18938">
    <property type="entry name" value="bHLH_TS_Mesp"/>
    <property type="match status" value="1"/>
</dbReference>
<sequence length="285" mass="31446">MEIPVPQYQDCMMFENNVDCNGISDCNSIIPELGCEAFSYWICIPSESDSSGLSDWNPFSSESDCLTDSTSYSLSPGSSIDSCRFSPPVLPHTPGSETHGSSCEARSLPSPPTERPGTSQRLRKTRPRYPGKQRQSASEREKLRMRGLAKALHNLRTYLPPSVVPASQNLTKLETLRLTIRYISHLTELLRLSEESPSEGSDTEGTYQGYPQDLGYCQDKSQSPPSECLTGAPHLFMNNESCIPADFQDRTLCQSFTENTESAAGLLVSMATLGPHRLVLRNVPN</sequence>
<dbReference type="GO" id="GO:0003007">
    <property type="term" value="P:heart morphogenesis"/>
    <property type="evidence" value="ECO:0007669"/>
    <property type="project" value="TreeGrafter"/>
</dbReference>
<dbReference type="STRING" id="137246.A0A401RG27"/>
<dbReference type="InterPro" id="IPR040259">
    <property type="entry name" value="Mesogenin/MesP"/>
</dbReference>
<dbReference type="GO" id="GO:0001707">
    <property type="term" value="P:mesoderm formation"/>
    <property type="evidence" value="ECO:0007669"/>
    <property type="project" value="TreeGrafter"/>
</dbReference>
<accession>A0A401RG27</accession>
<dbReference type="PROSITE" id="PS50888">
    <property type="entry name" value="BHLH"/>
    <property type="match status" value="1"/>
</dbReference>
<keyword evidence="5" id="KW-0539">Nucleus</keyword>
<keyword evidence="4" id="KW-0804">Transcription</keyword>
<dbReference type="GO" id="GO:0005634">
    <property type="term" value="C:nucleus"/>
    <property type="evidence" value="ECO:0007669"/>
    <property type="project" value="TreeGrafter"/>
</dbReference>
<dbReference type="InterPro" id="IPR036638">
    <property type="entry name" value="HLH_DNA-bd_sf"/>
</dbReference>
<dbReference type="PANTHER" id="PTHR20937:SF6">
    <property type="entry name" value="MESODERM POSTERIOR PROTEIN 1"/>
    <property type="match status" value="1"/>
</dbReference>
<keyword evidence="9" id="KW-1185">Reference proteome</keyword>
<reference evidence="8 9" key="1">
    <citation type="journal article" date="2018" name="Nat. Ecol. Evol.">
        <title>Shark genomes provide insights into elasmobranch evolution and the origin of vertebrates.</title>
        <authorList>
            <person name="Hara Y"/>
            <person name="Yamaguchi K"/>
            <person name="Onimaru K"/>
            <person name="Kadota M"/>
            <person name="Koyanagi M"/>
            <person name="Keeley SD"/>
            <person name="Tatsumi K"/>
            <person name="Tanaka K"/>
            <person name="Motone F"/>
            <person name="Kageyama Y"/>
            <person name="Nozu R"/>
            <person name="Adachi N"/>
            <person name="Nishimura O"/>
            <person name="Nakagawa R"/>
            <person name="Tanegashima C"/>
            <person name="Kiyatake I"/>
            <person name="Matsumoto R"/>
            <person name="Murakumo K"/>
            <person name="Nishida K"/>
            <person name="Terakita A"/>
            <person name="Kuratani S"/>
            <person name="Sato K"/>
            <person name="Hyodo S Kuraku.S."/>
        </authorList>
    </citation>
    <scope>NUCLEOTIDE SEQUENCE [LARGE SCALE GENOMIC DNA]</scope>
</reference>
<evidence type="ECO:0000256" key="5">
    <source>
        <dbReference type="ARBA" id="ARBA00023242"/>
    </source>
</evidence>
<organism evidence="8 9">
    <name type="scientific">Chiloscyllium punctatum</name>
    <name type="common">Brownbanded bambooshark</name>
    <name type="synonym">Hemiscyllium punctatum</name>
    <dbReference type="NCBI Taxonomy" id="137246"/>
    <lineage>
        <taxon>Eukaryota</taxon>
        <taxon>Metazoa</taxon>
        <taxon>Chordata</taxon>
        <taxon>Craniata</taxon>
        <taxon>Vertebrata</taxon>
        <taxon>Chondrichthyes</taxon>
        <taxon>Elasmobranchii</taxon>
        <taxon>Galeomorphii</taxon>
        <taxon>Galeoidea</taxon>
        <taxon>Orectolobiformes</taxon>
        <taxon>Hemiscylliidae</taxon>
        <taxon>Chiloscyllium</taxon>
    </lineage>
</organism>
<dbReference type="GO" id="GO:0000978">
    <property type="term" value="F:RNA polymerase II cis-regulatory region sequence-specific DNA binding"/>
    <property type="evidence" value="ECO:0007669"/>
    <property type="project" value="TreeGrafter"/>
</dbReference>
<dbReference type="AlphaFoldDB" id="A0A401RG27"/>
<evidence type="ECO:0000259" key="7">
    <source>
        <dbReference type="PROSITE" id="PS50888"/>
    </source>
</evidence>
<keyword evidence="1" id="KW-0217">Developmental protein</keyword>
<evidence type="ECO:0000313" key="9">
    <source>
        <dbReference type="Proteomes" id="UP000287033"/>
    </source>
</evidence>
<keyword evidence="3" id="KW-0238">DNA-binding</keyword>